<dbReference type="AlphaFoldDB" id="A0A0B0ME03"/>
<reference evidence="2" key="1">
    <citation type="submission" date="2014-09" db="EMBL/GenBank/DDBJ databases">
        <authorList>
            <person name="Mudge J."/>
            <person name="Ramaraj T."/>
            <person name="Lindquist I.E."/>
            <person name="Bharti A.K."/>
            <person name="Sundararajan A."/>
            <person name="Cameron C.T."/>
            <person name="Woodward J.E."/>
            <person name="May G.D."/>
            <person name="Brubaker C."/>
            <person name="Broadhvest J."/>
            <person name="Wilkins T.A."/>
        </authorList>
    </citation>
    <scope>NUCLEOTIDE SEQUENCE</scope>
    <source>
        <strain evidence="2">cv. AKA8401</strain>
    </source>
</reference>
<keyword evidence="2" id="KW-1185">Reference proteome</keyword>
<protein>
    <submittedName>
        <fullName evidence="1">Uncharacterized protein</fullName>
    </submittedName>
</protein>
<comment type="caution">
    <text evidence="1">The sequence shown here is derived from an EMBL/GenBank/DDBJ whole genome shotgun (WGS) entry which is preliminary data.</text>
</comment>
<proteinExistence type="predicted"/>
<evidence type="ECO:0000313" key="1">
    <source>
        <dbReference type="EMBL" id="KHF97643.1"/>
    </source>
</evidence>
<organism evidence="1 2">
    <name type="scientific">Gossypium arboreum</name>
    <name type="common">Tree cotton</name>
    <name type="synonym">Gossypium nanking</name>
    <dbReference type="NCBI Taxonomy" id="29729"/>
    <lineage>
        <taxon>Eukaryota</taxon>
        <taxon>Viridiplantae</taxon>
        <taxon>Streptophyta</taxon>
        <taxon>Embryophyta</taxon>
        <taxon>Tracheophyta</taxon>
        <taxon>Spermatophyta</taxon>
        <taxon>Magnoliopsida</taxon>
        <taxon>eudicotyledons</taxon>
        <taxon>Gunneridae</taxon>
        <taxon>Pentapetalae</taxon>
        <taxon>rosids</taxon>
        <taxon>malvids</taxon>
        <taxon>Malvales</taxon>
        <taxon>Malvaceae</taxon>
        <taxon>Malvoideae</taxon>
        <taxon>Gossypium</taxon>
    </lineage>
</organism>
<evidence type="ECO:0000313" key="2">
    <source>
        <dbReference type="Proteomes" id="UP000032142"/>
    </source>
</evidence>
<dbReference type="EMBL" id="JRRC01013126">
    <property type="protein sequence ID" value="KHF97643.1"/>
    <property type="molecule type" value="Genomic_DNA"/>
</dbReference>
<accession>A0A0B0ME03</accession>
<dbReference type="Proteomes" id="UP000032142">
    <property type="component" value="Unassembled WGS sequence"/>
</dbReference>
<name>A0A0B0ME03_GOSAR</name>
<sequence>MFEPIPIFQQRSFAKIPLVAHILFHT</sequence>
<gene>
    <name evidence="1" type="ORF">F383_37075</name>
</gene>